<dbReference type="SUPFAM" id="SSF52833">
    <property type="entry name" value="Thioredoxin-like"/>
    <property type="match status" value="1"/>
</dbReference>
<sequence length="553" mass="63539">MGVMKKLPIILLVIFPFLLSAQLRTASGLTPQRTTINGLFEGYDTAVDSFRYIKLLYFHLYNGITETVIGEIDKNGKFSVTFPLISPQEIMLMFEGDLVMMYAIPGGTTNIFLDLAALKARRKLPPEVRLTYAAPLRFAGSYSKFNRDYNIFWPKLEIIKPYDEHKKMISSLDQKKYKSYRLAMMKVMLDTLAVFNRKQNTSSAFRNFIFQHICYSAAEDLLRYSWLHDQGKRERLTKDYLNFVNRIPVNNRKALVTGKYALFLNEYLNMWMNELPYTPVITGDGQLSAYLRMENRLTPEDAKALQTPDNNRTPAQRELAAQLYSRYQAEYMNFKNTLNLSDAVARQVLPGIGEDVMQARIICNYLNQHKNPLSPQNLQQMGRHIVSREIYTLIKQDNETLKDKLAGKASGNQLVNELDLQQEQLYQKLISPYRGKVVYIDFWAPWCGPCMSEMPASKVLAGELKGKEVVFLYIGVECNKQSWEKTIKEKQLEGEHYYADKNESVLLSNKFNFSAIPRYVLIDKEGKVAEEDAPRPGMGLELKSRINALLGGN</sequence>
<dbReference type="GO" id="GO:0030313">
    <property type="term" value="C:cell envelope"/>
    <property type="evidence" value="ECO:0007669"/>
    <property type="project" value="UniProtKB-SubCell"/>
</dbReference>
<comment type="subcellular location">
    <subcellularLocation>
        <location evidence="1">Cell envelope</location>
    </subcellularLocation>
</comment>
<dbReference type="GO" id="GO:0017004">
    <property type="term" value="P:cytochrome complex assembly"/>
    <property type="evidence" value="ECO:0007669"/>
    <property type="project" value="UniProtKB-KW"/>
</dbReference>
<dbReference type="RefSeq" id="WP_157307461.1">
    <property type="nucleotide sequence ID" value="NZ_WRXN01000007.1"/>
</dbReference>
<dbReference type="EMBL" id="WRXN01000007">
    <property type="protein sequence ID" value="MVT10014.1"/>
    <property type="molecule type" value="Genomic_DNA"/>
</dbReference>
<reference evidence="6 7" key="1">
    <citation type="submission" date="2019-12" db="EMBL/GenBank/DDBJ databases">
        <title>Chitinophaga sp. strain ysch24 (GDMCC 1.1355), whole genome shotgun sequence.</title>
        <authorList>
            <person name="Zhang X."/>
        </authorList>
    </citation>
    <scope>NUCLEOTIDE SEQUENCE [LARGE SCALE GENOMIC DNA]</scope>
    <source>
        <strain evidence="7">ysch24</strain>
    </source>
</reference>
<dbReference type="Pfam" id="PF13905">
    <property type="entry name" value="Thioredoxin_8"/>
    <property type="match status" value="1"/>
</dbReference>
<protein>
    <submittedName>
        <fullName evidence="6">Redoxin family protein</fullName>
    </submittedName>
</protein>
<evidence type="ECO:0000259" key="5">
    <source>
        <dbReference type="PROSITE" id="PS51352"/>
    </source>
</evidence>
<dbReference type="InterPro" id="IPR013766">
    <property type="entry name" value="Thioredoxin_domain"/>
</dbReference>
<evidence type="ECO:0000313" key="7">
    <source>
        <dbReference type="Proteomes" id="UP000461730"/>
    </source>
</evidence>
<dbReference type="Proteomes" id="UP000461730">
    <property type="component" value="Unassembled WGS sequence"/>
</dbReference>
<keyword evidence="2" id="KW-0201">Cytochrome c-type biogenesis</keyword>
<keyword evidence="4" id="KW-0676">Redox-active center</keyword>
<proteinExistence type="predicted"/>
<dbReference type="CDD" id="cd02966">
    <property type="entry name" value="TlpA_like_family"/>
    <property type="match status" value="1"/>
</dbReference>
<keyword evidence="7" id="KW-1185">Reference proteome</keyword>
<evidence type="ECO:0000256" key="4">
    <source>
        <dbReference type="ARBA" id="ARBA00023284"/>
    </source>
</evidence>
<dbReference type="Gene3D" id="3.40.30.10">
    <property type="entry name" value="Glutaredoxin"/>
    <property type="match status" value="1"/>
</dbReference>
<dbReference type="PROSITE" id="PS51352">
    <property type="entry name" value="THIOREDOXIN_2"/>
    <property type="match status" value="1"/>
</dbReference>
<evidence type="ECO:0000256" key="1">
    <source>
        <dbReference type="ARBA" id="ARBA00004196"/>
    </source>
</evidence>
<dbReference type="InterPro" id="IPR012336">
    <property type="entry name" value="Thioredoxin-like_fold"/>
</dbReference>
<organism evidence="6 7">
    <name type="scientific">Chitinophaga tropicalis</name>
    <dbReference type="NCBI Taxonomy" id="2683588"/>
    <lineage>
        <taxon>Bacteria</taxon>
        <taxon>Pseudomonadati</taxon>
        <taxon>Bacteroidota</taxon>
        <taxon>Chitinophagia</taxon>
        <taxon>Chitinophagales</taxon>
        <taxon>Chitinophagaceae</taxon>
        <taxon>Chitinophaga</taxon>
    </lineage>
</organism>
<feature type="domain" description="Thioredoxin" evidence="5">
    <location>
        <begin position="390"/>
        <end position="551"/>
    </location>
</feature>
<evidence type="ECO:0000256" key="2">
    <source>
        <dbReference type="ARBA" id="ARBA00022748"/>
    </source>
</evidence>
<comment type="caution">
    <text evidence="6">The sequence shown here is derived from an EMBL/GenBank/DDBJ whole genome shotgun (WGS) entry which is preliminary data.</text>
</comment>
<gene>
    <name evidence="6" type="ORF">GO493_17215</name>
</gene>
<keyword evidence="3" id="KW-1015">Disulfide bond</keyword>
<dbReference type="InterPro" id="IPR050553">
    <property type="entry name" value="Thioredoxin_ResA/DsbE_sf"/>
</dbReference>
<name>A0A7K1U6N1_9BACT</name>
<dbReference type="PANTHER" id="PTHR42852">
    <property type="entry name" value="THIOL:DISULFIDE INTERCHANGE PROTEIN DSBE"/>
    <property type="match status" value="1"/>
</dbReference>
<evidence type="ECO:0000313" key="6">
    <source>
        <dbReference type="EMBL" id="MVT10014.1"/>
    </source>
</evidence>
<dbReference type="AlphaFoldDB" id="A0A7K1U6N1"/>
<dbReference type="InterPro" id="IPR036249">
    <property type="entry name" value="Thioredoxin-like_sf"/>
</dbReference>
<evidence type="ECO:0000256" key="3">
    <source>
        <dbReference type="ARBA" id="ARBA00023157"/>
    </source>
</evidence>
<accession>A0A7K1U6N1</accession>
<dbReference type="PANTHER" id="PTHR42852:SF6">
    <property type="entry name" value="THIOL:DISULFIDE INTERCHANGE PROTEIN DSBE"/>
    <property type="match status" value="1"/>
</dbReference>